<evidence type="ECO:0000256" key="1">
    <source>
        <dbReference type="SAM" id="Coils"/>
    </source>
</evidence>
<reference evidence="3 4" key="1">
    <citation type="journal article" date="2014" name="PLoS ONE">
        <title>Isolation and Characterization of vB_ArS-ArV2 - First Arthrobacter sp. Infecting Bacteriophage with Completely Sequenced Genome.</title>
        <authorList>
            <person name="Simoliunas E."/>
            <person name="Kaliniene L."/>
            <person name="Stasilo M."/>
            <person name="Truncaite L."/>
            <person name="Zajanckauskaite A."/>
            <person name="Staniulis J."/>
            <person name="Nainys J."/>
            <person name="Kaupinis A."/>
            <person name="Valius M."/>
            <person name="Meskys R."/>
        </authorList>
    </citation>
    <scope>NUCLEOTIDE SEQUENCE [LARGE SCALE GENOMIC DNA]</scope>
</reference>
<evidence type="ECO:0000313" key="3">
    <source>
        <dbReference type="EMBL" id="AHB31670.1"/>
    </source>
</evidence>
<sequence>MAHRRLQPPPRPNSPTSHPQRHERKETAQMTYVRGKAHPQTIPVLQATISDLLKERASLKRTIEALSSQVQALNAVPANFRRAEPVCGTYSGYQKHIRTKETPCFPCKAARAEYTRNYRKLKAVA</sequence>
<evidence type="ECO:0000313" key="4">
    <source>
        <dbReference type="Proteomes" id="UP000018644"/>
    </source>
</evidence>
<keyword evidence="4" id="KW-1185">Reference proteome</keyword>
<evidence type="ECO:0000256" key="2">
    <source>
        <dbReference type="SAM" id="MobiDB-lite"/>
    </source>
</evidence>
<accession>V5RAE0</accession>
<feature type="region of interest" description="Disordered" evidence="2">
    <location>
        <begin position="1"/>
        <end position="28"/>
    </location>
</feature>
<dbReference type="RefSeq" id="YP_008857928.1">
    <property type="nucleotide sequence ID" value="NC_022972.2"/>
</dbReference>
<dbReference type="KEGG" id="vg:17776919"/>
<dbReference type="EMBL" id="KF692088">
    <property type="protein sequence ID" value="AHB31670.1"/>
    <property type="molecule type" value="Genomic_DNA"/>
</dbReference>
<dbReference type="Proteomes" id="UP000018644">
    <property type="component" value="Segment"/>
</dbReference>
<gene>
    <name evidence="3" type="ORF">ArV2_gp57</name>
</gene>
<dbReference type="GeneID" id="17776919"/>
<proteinExistence type="predicted"/>
<name>V5RAE0_9CAUD</name>
<dbReference type="OrthoDB" id="41686at10239"/>
<organism evidence="3 4">
    <name type="scientific">Arthrobacter phage vB_ArS-ArV2</name>
    <dbReference type="NCBI Taxonomy" id="1414742"/>
    <lineage>
        <taxon>Viruses</taxon>
        <taxon>Duplodnaviria</taxon>
        <taxon>Heunggongvirae</taxon>
        <taxon>Uroviricota</taxon>
        <taxon>Caudoviricetes</taxon>
        <taxon>Arvduovirus</taxon>
        <taxon>Arvduovirus ArV2</taxon>
    </lineage>
</organism>
<protein>
    <submittedName>
        <fullName evidence="3">Transcriptional factor WhiB-like protein</fullName>
    </submittedName>
</protein>
<feature type="coiled-coil region" evidence="1">
    <location>
        <begin position="49"/>
        <end position="76"/>
    </location>
</feature>
<keyword evidence="1" id="KW-0175">Coiled coil</keyword>